<proteinExistence type="predicted"/>
<evidence type="ECO:0000313" key="4">
    <source>
        <dbReference type="Proteomes" id="UP000526003"/>
    </source>
</evidence>
<organism evidence="3 4">
    <name type="scientific">Pseudomonas kielensis</name>
    <dbReference type="NCBI Taxonomy" id="2762577"/>
    <lineage>
        <taxon>Bacteria</taxon>
        <taxon>Pseudomonadati</taxon>
        <taxon>Pseudomonadota</taxon>
        <taxon>Gammaproteobacteria</taxon>
        <taxon>Pseudomonadales</taxon>
        <taxon>Pseudomonadaceae</taxon>
        <taxon>Pseudomonas</taxon>
    </lineage>
</organism>
<protein>
    <submittedName>
        <fullName evidence="3">DUF4136 domain-containing protein</fullName>
    </submittedName>
</protein>
<feature type="compositionally biased region" description="Polar residues" evidence="1">
    <location>
        <begin position="171"/>
        <end position="183"/>
    </location>
</feature>
<name>A0A7X1G9G1_9PSED</name>
<dbReference type="RefSeq" id="WP_166590934.1">
    <property type="nucleotide sequence ID" value="NZ_CP090311.1"/>
</dbReference>
<sequence>MKRRLGLIALCLGLGACQGSNPYVASSRPLPPAPPQAAKTFDRSAYPAAPRDFARYRSWAWLDGQMPNGSAWADSAQIAEIVSNALDQRGLRPLHDQQTADLLVSADLHQETRLQQVQDDYGYGAYGGYNRYGNGYGSGVGMYNTVPIVRTYQIQVLVVRVDLYDAGSGQPVWSASAETSVNGSERERGDALREAVEKAVAAYPPS</sequence>
<evidence type="ECO:0000256" key="1">
    <source>
        <dbReference type="SAM" id="MobiDB-lite"/>
    </source>
</evidence>
<gene>
    <name evidence="3" type="ORF">H7995_00475</name>
</gene>
<feature type="compositionally biased region" description="Basic and acidic residues" evidence="1">
    <location>
        <begin position="184"/>
        <end position="197"/>
    </location>
</feature>
<dbReference type="Gene3D" id="3.30.160.670">
    <property type="match status" value="1"/>
</dbReference>
<comment type="caution">
    <text evidence="3">The sequence shown here is derived from an EMBL/GenBank/DDBJ whole genome shotgun (WGS) entry which is preliminary data.</text>
</comment>
<evidence type="ECO:0000313" key="3">
    <source>
        <dbReference type="EMBL" id="MBC2688266.1"/>
    </source>
</evidence>
<reference evidence="3 4" key="1">
    <citation type="submission" date="2020-08" db="EMBL/GenBank/DDBJ databases">
        <title>Pseudomonas sp. nov.</title>
        <authorList>
            <person name="Gieschler S."/>
            <person name="Fiedler G."/>
            <person name="Brinks E."/>
            <person name="Boehnlein C."/>
            <person name="Franz C.M.A.P."/>
            <person name="Kabisch J."/>
        </authorList>
    </citation>
    <scope>NUCLEOTIDE SEQUENCE [LARGE SCALE GENOMIC DNA]</scope>
    <source>
        <strain evidence="3 4">MBT-1</strain>
    </source>
</reference>
<keyword evidence="4" id="KW-1185">Reference proteome</keyword>
<dbReference type="AlphaFoldDB" id="A0A7X1G9G1"/>
<dbReference type="EMBL" id="JACMYG010000001">
    <property type="protein sequence ID" value="MBC2688266.1"/>
    <property type="molecule type" value="Genomic_DNA"/>
</dbReference>
<dbReference type="Pfam" id="PF13590">
    <property type="entry name" value="DUF4136"/>
    <property type="match status" value="1"/>
</dbReference>
<accession>A0A7X1G9G1</accession>
<dbReference type="Proteomes" id="UP000526003">
    <property type="component" value="Unassembled WGS sequence"/>
</dbReference>
<evidence type="ECO:0000259" key="2">
    <source>
        <dbReference type="Pfam" id="PF13590"/>
    </source>
</evidence>
<feature type="domain" description="DUF4136" evidence="2">
    <location>
        <begin position="51"/>
        <end position="205"/>
    </location>
</feature>
<dbReference type="InterPro" id="IPR025411">
    <property type="entry name" value="DUF4136"/>
</dbReference>
<dbReference type="PROSITE" id="PS51257">
    <property type="entry name" value="PROKAR_LIPOPROTEIN"/>
    <property type="match status" value="1"/>
</dbReference>
<feature type="region of interest" description="Disordered" evidence="1">
    <location>
        <begin position="171"/>
        <end position="206"/>
    </location>
</feature>